<evidence type="ECO:0000313" key="2">
    <source>
        <dbReference type="Proteomes" id="UP000006034"/>
    </source>
</evidence>
<dbReference type="OrthoDB" id="9942379at2"/>
<dbReference type="AlphaFoldDB" id="E5Y7W4"/>
<dbReference type="HOGENOM" id="CLU_2520968_0_0_7"/>
<reference evidence="1 2" key="2">
    <citation type="submission" date="2013-04" db="EMBL/GenBank/DDBJ databases">
        <title>The Genome Sequence of Bilophila wadsworthia 3_1_6.</title>
        <authorList>
            <consortium name="The Broad Institute Genomics Platform"/>
            <person name="Earl A."/>
            <person name="Ward D."/>
            <person name="Feldgarden M."/>
            <person name="Gevers D."/>
            <person name="Sibley C."/>
            <person name="Strauss J."/>
            <person name="Allen-Vercoe E."/>
            <person name="Walker B."/>
            <person name="Young S."/>
            <person name="Zeng Q."/>
            <person name="Gargeya S."/>
            <person name="Fitzgerald M."/>
            <person name="Haas B."/>
            <person name="Abouelleil A."/>
            <person name="Allen A.W."/>
            <person name="Alvarado L."/>
            <person name="Arachchi H.M."/>
            <person name="Berlin A.M."/>
            <person name="Chapman S.B."/>
            <person name="Gainer-Dewar J."/>
            <person name="Goldberg J."/>
            <person name="Griggs A."/>
            <person name="Gujja S."/>
            <person name="Hansen M."/>
            <person name="Howarth C."/>
            <person name="Imamovic A."/>
            <person name="Ireland A."/>
            <person name="Larimer J."/>
            <person name="McCowan C."/>
            <person name="Murphy C."/>
            <person name="Pearson M."/>
            <person name="Poon T.W."/>
            <person name="Priest M."/>
            <person name="Roberts A."/>
            <person name="Saif S."/>
            <person name="Shea T."/>
            <person name="Sisk P."/>
            <person name="Sykes S."/>
            <person name="Wortman J."/>
            <person name="Nusbaum C."/>
            <person name="Birren B."/>
        </authorList>
    </citation>
    <scope>NUCLEOTIDE SEQUENCE [LARGE SCALE GENOMIC DNA]</scope>
    <source>
        <strain evidence="1 2">3_1_6</strain>
    </source>
</reference>
<dbReference type="EMBL" id="ADCP02000001">
    <property type="protein sequence ID" value="EFV43909.1"/>
    <property type="molecule type" value="Genomic_DNA"/>
</dbReference>
<accession>E5Y7W4</accession>
<name>E5Y7W4_BILW3</name>
<protein>
    <submittedName>
        <fullName evidence="1">Uncharacterized protein</fullName>
    </submittedName>
</protein>
<dbReference type="Proteomes" id="UP000006034">
    <property type="component" value="Unassembled WGS sequence"/>
</dbReference>
<evidence type="ECO:0000313" key="1">
    <source>
        <dbReference type="EMBL" id="EFV43909.1"/>
    </source>
</evidence>
<organism evidence="1 2">
    <name type="scientific">Bilophila wadsworthia (strain 3_1_6)</name>
    <dbReference type="NCBI Taxonomy" id="563192"/>
    <lineage>
        <taxon>Bacteria</taxon>
        <taxon>Pseudomonadati</taxon>
        <taxon>Thermodesulfobacteriota</taxon>
        <taxon>Desulfovibrionia</taxon>
        <taxon>Desulfovibrionales</taxon>
        <taxon>Desulfovibrionaceae</taxon>
        <taxon>Bilophila</taxon>
    </lineage>
</organism>
<gene>
    <name evidence="1" type="ORF">HMPREF0179_02286</name>
</gene>
<sequence>MHDFQSAESWLRKALRNAPKPLPSGVFPKLLDEAEQAGFSHSTLNDVVDEWLNFGYCRVTDHVSNDIALTPEGDEYFGHRTIDE</sequence>
<comment type="caution">
    <text evidence="1">The sequence shown here is derived from an EMBL/GenBank/DDBJ whole genome shotgun (WGS) entry which is preliminary data.</text>
</comment>
<dbReference type="RefSeq" id="WP_005028108.1">
    <property type="nucleotide sequence ID" value="NZ_KE150238.1"/>
</dbReference>
<reference evidence="1 2" key="1">
    <citation type="submission" date="2010-10" db="EMBL/GenBank/DDBJ databases">
        <authorList>
            <consortium name="The Broad Institute Genome Sequencing Platform"/>
            <person name="Ward D."/>
            <person name="Earl A."/>
            <person name="Feldgarden M."/>
            <person name="Young S.K."/>
            <person name="Gargeya S."/>
            <person name="Zeng Q."/>
            <person name="Alvarado L."/>
            <person name="Berlin A."/>
            <person name="Bochicchio J."/>
            <person name="Chapman S.B."/>
            <person name="Chen Z."/>
            <person name="Freedman E."/>
            <person name="Gellesch M."/>
            <person name="Goldberg J."/>
            <person name="Griggs A."/>
            <person name="Gujja S."/>
            <person name="Heilman E."/>
            <person name="Heiman D."/>
            <person name="Howarth C."/>
            <person name="Mehta T."/>
            <person name="Neiman D."/>
            <person name="Pearson M."/>
            <person name="Roberts A."/>
            <person name="Saif S."/>
            <person name="Shea T."/>
            <person name="Shenoy N."/>
            <person name="Sisk P."/>
            <person name="Stolte C."/>
            <person name="Sykes S."/>
            <person name="White J."/>
            <person name="Yandava C."/>
            <person name="Allen-Vercoe E."/>
            <person name="Sibley C."/>
            <person name="Ambrose C.E."/>
            <person name="Strauss J."/>
            <person name="Daigneault M."/>
            <person name="Haas B."/>
            <person name="Nusbaum C."/>
            <person name="Birren B."/>
        </authorList>
    </citation>
    <scope>NUCLEOTIDE SEQUENCE [LARGE SCALE GENOMIC DNA]</scope>
    <source>
        <strain evidence="1 2">3_1_6</strain>
    </source>
</reference>
<proteinExistence type="predicted"/>
<keyword evidence="2" id="KW-1185">Reference proteome</keyword>
<dbReference type="GeneID" id="78085428"/>